<evidence type="ECO:0000256" key="7">
    <source>
        <dbReference type="ARBA" id="ARBA00022801"/>
    </source>
</evidence>
<accession>A0A4R0RPH7</accession>
<keyword evidence="5" id="KW-0645">Protease</keyword>
<keyword evidence="11 14" id="KW-0472">Membrane</keyword>
<evidence type="ECO:0000256" key="10">
    <source>
        <dbReference type="ARBA" id="ARBA00022989"/>
    </source>
</evidence>
<keyword evidence="6 14" id="KW-0812">Transmembrane</keyword>
<dbReference type="GO" id="GO:0006508">
    <property type="term" value="P:proteolysis"/>
    <property type="evidence" value="ECO:0007669"/>
    <property type="project" value="UniProtKB-KW"/>
</dbReference>
<keyword evidence="7" id="KW-0378">Hydrolase</keyword>
<dbReference type="GO" id="GO:0005774">
    <property type="term" value="C:vacuolar membrane"/>
    <property type="evidence" value="ECO:0007669"/>
    <property type="project" value="UniProtKB-SubCell"/>
</dbReference>
<name>A0A4R0RPH7_9APHY</name>
<keyword evidence="4" id="KW-0926">Vacuole</keyword>
<evidence type="ECO:0000256" key="2">
    <source>
        <dbReference type="ARBA" id="ARBA00006150"/>
    </source>
</evidence>
<dbReference type="Gene3D" id="3.40.50.1820">
    <property type="entry name" value="alpha/beta hydrolase"/>
    <property type="match status" value="1"/>
</dbReference>
<sequence length="883" mass="97781">MHPSGHSAVPQDGDDMFSPTAESSQFTKPEVYYGEGPFDPPSSDDEDDALLEKNRAGGIASDVEESGLRLGGQKRNSSLRCLIFCLVGLTSTAAIIGLFAALSFTGTAFRIVGTKHITIDHVFNGTFSSHSKSIRWVPEAGDGVFATTKDGYISLVDLKTNTSRNLVFITDIVDTSGHPLGLGQWELSSDMKYMLIKSDFEKQWRWSSFGNYYIHDLTSHETYPLIPPSHPPTTVVAKWSPTGESIAFVDDNDLYVLSSPSPSALPVRITHTGNDSVFNGVTDWVYEEEVYSSPLALWWSPNSEKVAFLSFDETAVDDYTYPIYNPTPDSHTVVEYPEQFTMKYPKPGHNNPLVSVHIFEVDRYLSDVQVTQNANVTQVVEDSTLVLDWEGRFATNNSVLAEVAWVGNTTLLIKEVNRAANNGSVVLFDLENGASNVGTVVRRLGKNGEEGDDGWIDENQAVYPLPPSLLGSTADSGYLDIVPASNGFNHIALFSPASNGTPNFLTSGDWEVSGGILGLNVKQNLAYFDAANPSSIERNIFSVSIPSANAPEILKPKALTDVSTPSSYSADFSPKGGFYLLSYRGPNIPWQNLLSTDNDSFKYVLTEQPKLNDTLALFEMPTVIHGTIESGGYELNYRELRPPRMDDSGKVKYPVLFQVYGGPFSQFVNMNYGVDWHHSVASSLKYIVVVVDGRGTGFKGRKLRNPVKDQLGHWETIDQINAAKIWATKEYVDKKRIGIWGWSYGGFMSSKVVEANAGVHSLAMAVAPVTSWKLYDTIYTERYMDLPQFNPDGYVTASISNVTAFHDFNYLLAHGSGDDNVHFANSAHLLDMFTQEKVRGFRFRMFTDSDHSISTRGANKEVYQFMNDFLVEKWGKGGKRRPW</sequence>
<evidence type="ECO:0000256" key="11">
    <source>
        <dbReference type="ARBA" id="ARBA00023136"/>
    </source>
</evidence>
<comment type="caution">
    <text evidence="17">The sequence shown here is derived from an EMBL/GenBank/DDBJ whole genome shotgun (WGS) entry which is preliminary data.</text>
</comment>
<dbReference type="GO" id="GO:0008239">
    <property type="term" value="F:dipeptidyl-peptidase activity"/>
    <property type="evidence" value="ECO:0007669"/>
    <property type="project" value="TreeGrafter"/>
</dbReference>
<dbReference type="SUPFAM" id="SSF82171">
    <property type="entry name" value="DPP6 N-terminal domain-like"/>
    <property type="match status" value="1"/>
</dbReference>
<evidence type="ECO:0000259" key="15">
    <source>
        <dbReference type="Pfam" id="PF00326"/>
    </source>
</evidence>
<dbReference type="AlphaFoldDB" id="A0A4R0RPH7"/>
<evidence type="ECO:0000256" key="14">
    <source>
        <dbReference type="SAM" id="Phobius"/>
    </source>
</evidence>
<keyword evidence="10 14" id="KW-1133">Transmembrane helix</keyword>
<evidence type="ECO:0000256" key="6">
    <source>
        <dbReference type="ARBA" id="ARBA00022692"/>
    </source>
</evidence>
<keyword evidence="18" id="KW-1185">Reference proteome</keyword>
<keyword evidence="9" id="KW-0735">Signal-anchor</keyword>
<dbReference type="InterPro" id="IPR002469">
    <property type="entry name" value="Peptidase_S9B_N"/>
</dbReference>
<dbReference type="InterPro" id="IPR002471">
    <property type="entry name" value="Pept_S9_AS"/>
</dbReference>
<evidence type="ECO:0000256" key="4">
    <source>
        <dbReference type="ARBA" id="ARBA00022554"/>
    </source>
</evidence>
<keyword evidence="8" id="KW-0720">Serine protease</keyword>
<evidence type="ECO:0008006" key="19">
    <source>
        <dbReference type="Google" id="ProtNLM"/>
    </source>
</evidence>
<dbReference type="GO" id="GO:0004252">
    <property type="term" value="F:serine-type endopeptidase activity"/>
    <property type="evidence" value="ECO:0007669"/>
    <property type="project" value="InterPro"/>
</dbReference>
<dbReference type="Gene3D" id="2.140.10.30">
    <property type="entry name" value="Dipeptidylpeptidase IV, N-terminal domain"/>
    <property type="match status" value="1"/>
</dbReference>
<reference evidence="17 18" key="1">
    <citation type="submission" date="2018-11" db="EMBL/GenBank/DDBJ databases">
        <title>Genome assembly of Steccherinum ochraceum LE-BIN_3174, the white-rot fungus of the Steccherinaceae family (The Residual Polyporoid clade, Polyporales, Basidiomycota).</title>
        <authorList>
            <person name="Fedorova T.V."/>
            <person name="Glazunova O.A."/>
            <person name="Landesman E.O."/>
            <person name="Moiseenko K.V."/>
            <person name="Psurtseva N.V."/>
            <person name="Savinova O.S."/>
            <person name="Shakhova N.V."/>
            <person name="Tyazhelova T.V."/>
            <person name="Vasina D.V."/>
        </authorList>
    </citation>
    <scope>NUCLEOTIDE SEQUENCE [LARGE SCALE GENOMIC DNA]</scope>
    <source>
        <strain evidence="17 18">LE-BIN_3174</strain>
    </source>
</reference>
<feature type="region of interest" description="Disordered" evidence="13">
    <location>
        <begin position="1"/>
        <end position="49"/>
    </location>
</feature>
<dbReference type="GO" id="GO:0004177">
    <property type="term" value="F:aminopeptidase activity"/>
    <property type="evidence" value="ECO:0007669"/>
    <property type="project" value="UniProtKB-KW"/>
</dbReference>
<keyword evidence="3" id="KW-0031">Aminopeptidase</keyword>
<evidence type="ECO:0000256" key="12">
    <source>
        <dbReference type="ARBA" id="ARBA00023180"/>
    </source>
</evidence>
<evidence type="ECO:0000256" key="1">
    <source>
        <dbReference type="ARBA" id="ARBA00004576"/>
    </source>
</evidence>
<dbReference type="Pfam" id="PF00930">
    <property type="entry name" value="DPPIV_N"/>
    <property type="match status" value="1"/>
</dbReference>
<evidence type="ECO:0000256" key="8">
    <source>
        <dbReference type="ARBA" id="ARBA00022825"/>
    </source>
</evidence>
<evidence type="ECO:0000256" key="9">
    <source>
        <dbReference type="ARBA" id="ARBA00022968"/>
    </source>
</evidence>
<dbReference type="PANTHER" id="PTHR11731">
    <property type="entry name" value="PROTEASE FAMILY S9B,C DIPEPTIDYL-PEPTIDASE IV-RELATED"/>
    <property type="match status" value="1"/>
</dbReference>
<feature type="domain" description="Dipeptidylpeptidase IV N-terminal" evidence="16">
    <location>
        <begin position="188"/>
        <end position="590"/>
    </location>
</feature>
<proteinExistence type="inferred from homology"/>
<dbReference type="InterPro" id="IPR001375">
    <property type="entry name" value="Peptidase_S9_cat"/>
</dbReference>
<evidence type="ECO:0000256" key="5">
    <source>
        <dbReference type="ARBA" id="ARBA00022670"/>
    </source>
</evidence>
<evidence type="ECO:0000259" key="16">
    <source>
        <dbReference type="Pfam" id="PF00930"/>
    </source>
</evidence>
<dbReference type="Pfam" id="PF00326">
    <property type="entry name" value="Peptidase_S9"/>
    <property type="match status" value="1"/>
</dbReference>
<organism evidence="17 18">
    <name type="scientific">Steccherinum ochraceum</name>
    <dbReference type="NCBI Taxonomy" id="92696"/>
    <lineage>
        <taxon>Eukaryota</taxon>
        <taxon>Fungi</taxon>
        <taxon>Dikarya</taxon>
        <taxon>Basidiomycota</taxon>
        <taxon>Agaricomycotina</taxon>
        <taxon>Agaricomycetes</taxon>
        <taxon>Polyporales</taxon>
        <taxon>Steccherinaceae</taxon>
        <taxon>Steccherinum</taxon>
    </lineage>
</organism>
<comment type="subcellular location">
    <subcellularLocation>
        <location evidence="1">Vacuole membrane</location>
        <topology evidence="1">Single-pass type II membrane protein</topology>
    </subcellularLocation>
</comment>
<dbReference type="PANTHER" id="PTHR11731:SF200">
    <property type="entry name" value="DIPEPTIDYL PEPTIDASE 10, ISOFORM B"/>
    <property type="match status" value="1"/>
</dbReference>
<dbReference type="SUPFAM" id="SSF53474">
    <property type="entry name" value="alpha/beta-Hydrolases"/>
    <property type="match status" value="1"/>
</dbReference>
<evidence type="ECO:0000256" key="3">
    <source>
        <dbReference type="ARBA" id="ARBA00022438"/>
    </source>
</evidence>
<dbReference type="STRING" id="92696.A0A4R0RPH7"/>
<protein>
    <recommendedName>
        <fullName evidence="19">Dipeptidyl aminopeptidase</fullName>
    </recommendedName>
</protein>
<evidence type="ECO:0000256" key="13">
    <source>
        <dbReference type="SAM" id="MobiDB-lite"/>
    </source>
</evidence>
<keyword evidence="12" id="KW-0325">Glycoprotein</keyword>
<dbReference type="FunFam" id="3.40.50.1820:FF:000003">
    <property type="entry name" value="Dipeptidyl peptidase 4"/>
    <property type="match status" value="1"/>
</dbReference>
<evidence type="ECO:0000313" key="18">
    <source>
        <dbReference type="Proteomes" id="UP000292702"/>
    </source>
</evidence>
<dbReference type="InterPro" id="IPR029058">
    <property type="entry name" value="AB_hydrolase_fold"/>
</dbReference>
<feature type="domain" description="Peptidase S9 prolyl oligopeptidase catalytic" evidence="15">
    <location>
        <begin position="674"/>
        <end position="875"/>
    </location>
</feature>
<dbReference type="EMBL" id="RWJN01000050">
    <property type="protein sequence ID" value="TCD69053.1"/>
    <property type="molecule type" value="Genomic_DNA"/>
</dbReference>
<dbReference type="PROSITE" id="PS00708">
    <property type="entry name" value="PRO_ENDOPEP_SER"/>
    <property type="match status" value="1"/>
</dbReference>
<comment type="similarity">
    <text evidence="2">Belongs to the peptidase S9B family.</text>
</comment>
<feature type="transmembrane region" description="Helical" evidence="14">
    <location>
        <begin position="79"/>
        <end position="102"/>
    </location>
</feature>
<evidence type="ECO:0000313" key="17">
    <source>
        <dbReference type="EMBL" id="TCD69053.1"/>
    </source>
</evidence>
<dbReference type="InterPro" id="IPR050278">
    <property type="entry name" value="Serine_Prot_S9B/DPPIV"/>
</dbReference>
<dbReference type="GO" id="GO:0005886">
    <property type="term" value="C:plasma membrane"/>
    <property type="evidence" value="ECO:0007669"/>
    <property type="project" value="TreeGrafter"/>
</dbReference>
<gene>
    <name evidence="17" type="ORF">EIP91_008951</name>
</gene>
<dbReference type="Proteomes" id="UP000292702">
    <property type="component" value="Unassembled WGS sequence"/>
</dbReference>
<dbReference type="OrthoDB" id="16520at2759"/>